<dbReference type="HOGENOM" id="CLU_1895125_0_0_7"/>
<dbReference type="OrthoDB" id="5334630at2"/>
<dbReference type="Proteomes" id="UP000008721">
    <property type="component" value="Chromosome"/>
</dbReference>
<name>E4U0W2_SULKY</name>
<dbReference type="eggNOG" id="ENOG5031AKB">
    <property type="taxonomic scope" value="Bacteria"/>
</dbReference>
<dbReference type="RefSeq" id="WP_013460561.1">
    <property type="nucleotide sequence ID" value="NC_014762.1"/>
</dbReference>
<keyword evidence="2" id="KW-1185">Reference proteome</keyword>
<reference evidence="1 2" key="1">
    <citation type="journal article" date="2012" name="Stand. Genomic Sci.">
        <title>Complete genome sequence of the sulfur compounds oxidizing chemolithoautotroph Sulfuricurvum kujiense type strain (YK-1(T)).</title>
        <authorList>
            <person name="Han C."/>
            <person name="Kotsyurbenko O."/>
            <person name="Chertkov O."/>
            <person name="Held B."/>
            <person name="Lapidus A."/>
            <person name="Nolan M."/>
            <person name="Lucas S."/>
            <person name="Hammon N."/>
            <person name="Deshpande S."/>
            <person name="Cheng J.F."/>
            <person name="Tapia R."/>
            <person name="Goodwin L.A."/>
            <person name="Pitluck S."/>
            <person name="Liolios K."/>
            <person name="Pagani I."/>
            <person name="Ivanova N."/>
            <person name="Mavromatis K."/>
            <person name="Mikhailova N."/>
            <person name="Pati A."/>
            <person name="Chen A."/>
            <person name="Palaniappan K."/>
            <person name="Land M."/>
            <person name="Hauser L."/>
            <person name="Chang Y.J."/>
            <person name="Jeffries C.D."/>
            <person name="Brambilla E.M."/>
            <person name="Rohde M."/>
            <person name="Spring S."/>
            <person name="Sikorski J."/>
            <person name="Goker M."/>
            <person name="Woyke T."/>
            <person name="Bristow J."/>
            <person name="Eisen J.A."/>
            <person name="Markowitz V."/>
            <person name="Hugenholtz P."/>
            <person name="Kyrpides N.C."/>
            <person name="Klenk H.P."/>
            <person name="Detter J.C."/>
        </authorList>
    </citation>
    <scope>NUCLEOTIDE SEQUENCE [LARGE SCALE GENOMIC DNA]</scope>
    <source>
        <strain evidence="2">ATCC BAA-921 / DSM 16994 / JCM 11577 / YK-1</strain>
    </source>
</reference>
<proteinExistence type="predicted"/>
<evidence type="ECO:0000313" key="2">
    <source>
        <dbReference type="Proteomes" id="UP000008721"/>
    </source>
</evidence>
<dbReference type="EMBL" id="CP002355">
    <property type="protein sequence ID" value="ADR34364.1"/>
    <property type="molecule type" value="Genomic_DNA"/>
</dbReference>
<dbReference type="AlphaFoldDB" id="E4U0W2"/>
<accession>E4U0W2</accession>
<gene>
    <name evidence="1" type="ordered locus">Sulku_1703</name>
</gene>
<organism evidence="1 2">
    <name type="scientific">Sulfuricurvum kujiense (strain ATCC BAA-921 / DSM 16994 / JCM 11577 / YK-1)</name>
    <dbReference type="NCBI Taxonomy" id="709032"/>
    <lineage>
        <taxon>Bacteria</taxon>
        <taxon>Pseudomonadati</taxon>
        <taxon>Campylobacterota</taxon>
        <taxon>Epsilonproteobacteria</taxon>
        <taxon>Campylobacterales</taxon>
        <taxon>Sulfurimonadaceae</taxon>
        <taxon>Sulfuricurvum</taxon>
    </lineage>
</organism>
<sequence>MSQVIHSDIDLCIDEERKEIIINPKGERFYFVGCEEQHKIFRDAILRYNSTEESYKIEGEQTLYTEHKGRGFDYEKLLCLHPIELIKRKSFFGIVWYNVSGILNREVRSVYLCLHKEYRIHVRSGIISKTIKER</sequence>
<protein>
    <submittedName>
        <fullName evidence="1">Uncharacterized protein</fullName>
    </submittedName>
</protein>
<dbReference type="KEGG" id="sku:Sulku_1703"/>
<evidence type="ECO:0000313" key="1">
    <source>
        <dbReference type="EMBL" id="ADR34364.1"/>
    </source>
</evidence>